<protein>
    <recommendedName>
        <fullName evidence="3">DUF2288 domain-containing protein</fullName>
    </recommendedName>
</protein>
<dbReference type="EMBL" id="CP004387">
    <property type="protein sequence ID" value="AJD48758.1"/>
    <property type="molecule type" value="Genomic_DNA"/>
</dbReference>
<dbReference type="KEGG" id="apac:S7S_11730"/>
<dbReference type="STRING" id="391936.S7S_11730"/>
<evidence type="ECO:0008006" key="3">
    <source>
        <dbReference type="Google" id="ProtNLM"/>
    </source>
</evidence>
<organism evidence="1 2">
    <name type="scientific">Isoalcanivorax pacificus W11-5</name>
    <dbReference type="NCBI Taxonomy" id="391936"/>
    <lineage>
        <taxon>Bacteria</taxon>
        <taxon>Pseudomonadati</taxon>
        <taxon>Pseudomonadota</taxon>
        <taxon>Gammaproteobacteria</taxon>
        <taxon>Oceanospirillales</taxon>
        <taxon>Alcanivoracaceae</taxon>
        <taxon>Isoalcanivorax</taxon>
    </lineage>
</organism>
<reference evidence="1 2" key="1">
    <citation type="journal article" date="2012" name="J. Bacteriol.">
        <title>Genome sequence of an alkane-degrading bacterium, Alcanivorax pacificus type strain W11-5, isolated from deep sea sediment.</title>
        <authorList>
            <person name="Lai Q."/>
            <person name="Shao Z."/>
        </authorList>
    </citation>
    <scope>NUCLEOTIDE SEQUENCE [LARGE SCALE GENOMIC DNA]</scope>
    <source>
        <strain evidence="1 2">W11-5</strain>
    </source>
</reference>
<dbReference type="RefSeq" id="WP_008736912.1">
    <property type="nucleotide sequence ID" value="NZ_CP004387.1"/>
</dbReference>
<proteinExistence type="predicted"/>
<dbReference type="Proteomes" id="UP000006764">
    <property type="component" value="Chromosome"/>
</dbReference>
<sequence>MTQDTDLTAAKLNHETARIDWRALQPFFARGQTILVQPGLDLVAVATAFAGDQRDTVAAWMDAGEVMRVSDTQAAAWSQTNAEMWAVVVAPWVLIQPAA</sequence>
<name>A0A0B4XQM6_9GAMM</name>
<dbReference type="OrthoDB" id="195194at2"/>
<gene>
    <name evidence="1" type="ORF">S7S_11730</name>
</gene>
<keyword evidence="2" id="KW-1185">Reference proteome</keyword>
<dbReference type="AlphaFoldDB" id="A0A0B4XQM6"/>
<accession>A0A0B4XQM6</accession>
<evidence type="ECO:0000313" key="2">
    <source>
        <dbReference type="Proteomes" id="UP000006764"/>
    </source>
</evidence>
<dbReference type="Pfam" id="PF10052">
    <property type="entry name" value="DUF2288"/>
    <property type="match status" value="1"/>
</dbReference>
<dbReference type="HOGENOM" id="CLU_137225_2_0_6"/>
<dbReference type="InterPro" id="IPR018741">
    <property type="entry name" value="DUF2288"/>
</dbReference>
<evidence type="ECO:0000313" key="1">
    <source>
        <dbReference type="EMBL" id="AJD48758.1"/>
    </source>
</evidence>